<accession>A0A939MJQ9</accession>
<dbReference type="InterPro" id="IPR028994">
    <property type="entry name" value="Integrin_alpha_N"/>
</dbReference>
<keyword evidence="4" id="KW-0325">Glycoprotein</keyword>
<organism evidence="5 6">
    <name type="scientific">Leucobacter weissii</name>
    <dbReference type="NCBI Taxonomy" id="1983706"/>
    <lineage>
        <taxon>Bacteria</taxon>
        <taxon>Bacillati</taxon>
        <taxon>Actinomycetota</taxon>
        <taxon>Actinomycetes</taxon>
        <taxon>Micrococcales</taxon>
        <taxon>Microbacteriaceae</taxon>
        <taxon>Leucobacter</taxon>
    </lineage>
</organism>
<evidence type="ECO:0000256" key="3">
    <source>
        <dbReference type="ARBA" id="ARBA00022801"/>
    </source>
</evidence>
<keyword evidence="3" id="KW-0378">Hydrolase</keyword>
<evidence type="ECO:0000313" key="5">
    <source>
        <dbReference type="EMBL" id="MBO1902238.1"/>
    </source>
</evidence>
<keyword evidence="1" id="KW-0732">Signal</keyword>
<sequence>MVTHEKTRGITRAGLGVIASGALILGAAVPALAITPPTTITDVPTYTTQVGGDLGYSASRVSGDVNGDGKDDTVVGDWWYDKGGYTNAGGAYILFGGTSFTGGQLTPDNALPDGAVLIQGPDEGNAFAGISVSIAGDVNGDGYDDVIIGSNRTQRVWVVFGSGTLPSVIDVEEFATTGLGFEITNSVAVNNNDNLGKSSNFGYWVSTAGDVNGDTYDEVIIVDNLWDGPNGDNAGRAWVITGGTGLSGVIDVATTGASQVHATIDGASANSQILVAENIGDVNGDDTPDVGIGSYTSTVGGATATGVAYAVFGDAAGGTVDLSDFESPVTTTDGFAVYGPDRGRDRLGTSIAALGDLNDDGYDDFAVGGDGVTSGTAIRTGGVAVVYGSDENDVVYTDPSDPNASPAYTSPSSVYELNGVTKVDRGYWINGVGSNDKFGWAAASIPDINDDDERELVVGAWSYDKTGGTNSGAVYVVNSGVTAGITLETSGFTTSLAGAAGFRIDGLAGNSQLGRSVGGITDFDGGGYPSIVGGANGAGTSGVGADYASVFRLS</sequence>
<dbReference type="InterPro" id="IPR013519">
    <property type="entry name" value="Int_alpha_beta-p"/>
</dbReference>
<name>A0A939MJQ9_9MICO</name>
<keyword evidence="2" id="KW-0677">Repeat</keyword>
<reference evidence="5" key="1">
    <citation type="submission" date="2021-03" db="EMBL/GenBank/DDBJ databases">
        <title>Leucobacter chromiisoli sp. nov., isolated from chromium-containing soil of chemical plant.</title>
        <authorList>
            <person name="Xu Z."/>
        </authorList>
    </citation>
    <scope>NUCLEOTIDE SEQUENCE</scope>
    <source>
        <strain evidence="5">S27</strain>
    </source>
</reference>
<dbReference type="PANTHER" id="PTHR23221">
    <property type="entry name" value="GLYCOSYLPHOSPHATIDYLINOSITOL PHOSPHOLIPASE D"/>
    <property type="match status" value="1"/>
</dbReference>
<evidence type="ECO:0000256" key="1">
    <source>
        <dbReference type="ARBA" id="ARBA00022729"/>
    </source>
</evidence>
<gene>
    <name evidence="5" type="ORF">J4H92_09800</name>
</gene>
<dbReference type="PROSITE" id="PS51470">
    <property type="entry name" value="FG_GAP"/>
    <property type="match status" value="3"/>
</dbReference>
<dbReference type="InterPro" id="IPR013517">
    <property type="entry name" value="FG-GAP"/>
</dbReference>
<dbReference type="SMART" id="SM00191">
    <property type="entry name" value="Int_alpha"/>
    <property type="match status" value="6"/>
</dbReference>
<dbReference type="RefSeq" id="WP_208097991.1">
    <property type="nucleotide sequence ID" value="NZ_JAGDYM010000010.1"/>
</dbReference>
<evidence type="ECO:0000313" key="6">
    <source>
        <dbReference type="Proteomes" id="UP000664382"/>
    </source>
</evidence>
<dbReference type="GO" id="GO:0016787">
    <property type="term" value="F:hydrolase activity"/>
    <property type="evidence" value="ECO:0007669"/>
    <property type="project" value="UniProtKB-KW"/>
</dbReference>
<evidence type="ECO:0000256" key="4">
    <source>
        <dbReference type="ARBA" id="ARBA00023180"/>
    </source>
</evidence>
<evidence type="ECO:0000256" key="2">
    <source>
        <dbReference type="ARBA" id="ARBA00022737"/>
    </source>
</evidence>
<dbReference type="SUPFAM" id="SSF69318">
    <property type="entry name" value="Integrin alpha N-terminal domain"/>
    <property type="match status" value="2"/>
</dbReference>
<dbReference type="Pfam" id="PF01839">
    <property type="entry name" value="FG-GAP"/>
    <property type="match status" value="1"/>
</dbReference>
<dbReference type="Proteomes" id="UP000664382">
    <property type="component" value="Unassembled WGS sequence"/>
</dbReference>
<protein>
    <submittedName>
        <fullName evidence="5">FG-GAP repeat protein</fullName>
    </submittedName>
</protein>
<dbReference type="EMBL" id="JAGDYM010000010">
    <property type="protein sequence ID" value="MBO1902238.1"/>
    <property type="molecule type" value="Genomic_DNA"/>
</dbReference>
<dbReference type="PANTHER" id="PTHR23221:SF7">
    <property type="entry name" value="PHOSPHATIDYLINOSITOL-GLYCAN-SPECIFIC PHOSPHOLIPASE D"/>
    <property type="match status" value="1"/>
</dbReference>
<keyword evidence="6" id="KW-1185">Reference proteome</keyword>
<proteinExistence type="predicted"/>
<dbReference type="Gene3D" id="2.130.10.130">
    <property type="entry name" value="Integrin alpha, N-terminal"/>
    <property type="match status" value="3"/>
</dbReference>
<dbReference type="AlphaFoldDB" id="A0A939MJQ9"/>
<comment type="caution">
    <text evidence="5">The sequence shown here is derived from an EMBL/GenBank/DDBJ whole genome shotgun (WGS) entry which is preliminary data.</text>
</comment>